<feature type="domain" description="Zn(2)-C6 fungal-type" evidence="7">
    <location>
        <begin position="46"/>
        <end position="78"/>
    </location>
</feature>
<dbReference type="PANTHER" id="PTHR47338">
    <property type="entry name" value="ZN(II)2CYS6 TRANSCRIPTION FACTOR (EUROFUNG)-RELATED"/>
    <property type="match status" value="1"/>
</dbReference>
<reference evidence="8" key="1">
    <citation type="submission" date="2021-11" db="EMBL/GenBank/DDBJ databases">
        <title>Purpureocillium_takamizusanense_genome.</title>
        <authorList>
            <person name="Nguyen N.-H."/>
        </authorList>
    </citation>
    <scope>NUCLEOTIDE SEQUENCE</scope>
    <source>
        <strain evidence="8">PT3</strain>
    </source>
</reference>
<dbReference type="InterPro" id="IPR007219">
    <property type="entry name" value="XnlR_reg_dom"/>
</dbReference>
<evidence type="ECO:0000256" key="1">
    <source>
        <dbReference type="ARBA" id="ARBA00004123"/>
    </source>
</evidence>
<dbReference type="CDD" id="cd00067">
    <property type="entry name" value="GAL4"/>
    <property type="match status" value="2"/>
</dbReference>
<feature type="region of interest" description="Disordered" evidence="6">
    <location>
        <begin position="646"/>
        <end position="671"/>
    </location>
</feature>
<dbReference type="CDD" id="cd12148">
    <property type="entry name" value="fungal_TF_MHR"/>
    <property type="match status" value="1"/>
</dbReference>
<dbReference type="SUPFAM" id="SSF57701">
    <property type="entry name" value="Zn2/Cys6 DNA-binding domain"/>
    <property type="match status" value="2"/>
</dbReference>
<evidence type="ECO:0000313" key="9">
    <source>
        <dbReference type="Proteomes" id="UP000829364"/>
    </source>
</evidence>
<comment type="subcellular location">
    <subcellularLocation>
        <location evidence="1">Nucleus</location>
    </subcellularLocation>
</comment>
<dbReference type="EMBL" id="CP086354">
    <property type="protein sequence ID" value="UNI14078.1"/>
    <property type="molecule type" value="Genomic_DNA"/>
</dbReference>
<keyword evidence="3" id="KW-0805">Transcription regulation</keyword>
<evidence type="ECO:0000256" key="5">
    <source>
        <dbReference type="ARBA" id="ARBA00023242"/>
    </source>
</evidence>
<dbReference type="Gene3D" id="4.10.240.10">
    <property type="entry name" value="Zn(2)-C6 fungal-type DNA-binding domain"/>
    <property type="match status" value="2"/>
</dbReference>
<keyword evidence="9" id="KW-1185">Reference proteome</keyword>
<feature type="domain" description="Zn(2)-C6 fungal-type" evidence="7">
    <location>
        <begin position="110"/>
        <end position="140"/>
    </location>
</feature>
<dbReference type="Proteomes" id="UP000829364">
    <property type="component" value="Chromosome 1"/>
</dbReference>
<feature type="region of interest" description="Disordered" evidence="6">
    <location>
        <begin position="1"/>
        <end position="37"/>
    </location>
</feature>
<dbReference type="GO" id="GO:0000981">
    <property type="term" value="F:DNA-binding transcription factor activity, RNA polymerase II-specific"/>
    <property type="evidence" value="ECO:0007669"/>
    <property type="project" value="InterPro"/>
</dbReference>
<dbReference type="Pfam" id="PF04082">
    <property type="entry name" value="Fungal_trans"/>
    <property type="match status" value="1"/>
</dbReference>
<dbReference type="AlphaFoldDB" id="A0A9Q8Q5K7"/>
<feature type="compositionally biased region" description="Low complexity" evidence="6">
    <location>
        <begin position="705"/>
        <end position="723"/>
    </location>
</feature>
<proteinExistence type="predicted"/>
<dbReference type="InterPro" id="IPR036864">
    <property type="entry name" value="Zn2-C6_fun-type_DNA-bd_sf"/>
</dbReference>
<dbReference type="Pfam" id="PF00172">
    <property type="entry name" value="Zn_clus"/>
    <property type="match status" value="2"/>
</dbReference>
<feature type="compositionally biased region" description="Basic and acidic residues" evidence="6">
    <location>
        <begin position="1"/>
        <end position="10"/>
    </location>
</feature>
<dbReference type="OrthoDB" id="4685598at2759"/>
<feature type="compositionally biased region" description="Low complexity" evidence="6">
    <location>
        <begin position="16"/>
        <end position="29"/>
    </location>
</feature>
<dbReference type="GO" id="GO:0005634">
    <property type="term" value="C:nucleus"/>
    <property type="evidence" value="ECO:0007669"/>
    <property type="project" value="UniProtKB-SubCell"/>
</dbReference>
<dbReference type="GO" id="GO:0008270">
    <property type="term" value="F:zinc ion binding"/>
    <property type="evidence" value="ECO:0007669"/>
    <property type="project" value="InterPro"/>
</dbReference>
<sequence>MDPPAARDADGLPLLAPVGANSNASASPSVSPPPKRRRAAPVLADCCRTCRLRKVKCSGNPGNGPCTNCARLELACSFTIDEDEDATVSRTTPSHSHTEAGTLRKRAQRACSQCHSHKTKCSGDLPRCKRCEASNLSCEYTPAKRRFTNVRFQSAPKLSDVASSTSSKLSPDDAASPLPTSGNSVGAFNLLVDQNSLNAEDLLARKDLILRHVDALMHNLYWLPCQGYFHPKTLYQEIEAGTLDPAQAASICALASFFVNPTESGREFGLKCSNHVELYLFHNVHKFSDESLVIFALNITFNCVQGSFAKVWQCFGIATRLMLGLRINWDVVPPGRTFIQQECLRRIGWHFFHVDRLLAGGYDEYICCRADIMKMPLPCDETAFRENRPVVAEKLYDKPGRVPRTINMHAFQIRLIDLRHRIQVTTKRLCSASGTNFSHIDASKIMADINGLQNELTRFHASLPTDVLLSDQSVSRYMAMEERPGYVFLHCHLAGSHIDLYRYFLPGQKEKIPVEILRKLPPEFIARSQKQAVAHSMSFGRFCDAIQNEVDQMRDTGRLELAGDCSTIQIGTSCVRVLLIALQHQLYRDITRETTAPLWRMGDVDESHIRFLIKAVQRMTEPWRDILTIAQQAYEHNKTLVDHYDKTRKVSDGQSPDRAFQPRANGDGRLPGPDFLLESVAAGTLDDFQTNMVPDTQGSDRWLRSSQMQTGGSSSTSNSPSGGFVIEPGTPGIPLLLAQARSASMDPSEMCGGMDTDTTMVGMGSVTAALPNGHPDAAPANGLSMLPMNGGIDPAMYHQQAQGVPGAAFMMAPQGVFVDGYGGQYLNGQQQPPPPPPNYGHQGYG</sequence>
<evidence type="ECO:0000259" key="7">
    <source>
        <dbReference type="PROSITE" id="PS50048"/>
    </source>
</evidence>
<accession>A0A9Q8Q5K7</accession>
<evidence type="ECO:0000256" key="4">
    <source>
        <dbReference type="ARBA" id="ARBA00023163"/>
    </source>
</evidence>
<evidence type="ECO:0000256" key="3">
    <source>
        <dbReference type="ARBA" id="ARBA00023015"/>
    </source>
</evidence>
<keyword evidence="5" id="KW-0539">Nucleus</keyword>
<evidence type="ECO:0000256" key="6">
    <source>
        <dbReference type="SAM" id="MobiDB-lite"/>
    </source>
</evidence>
<keyword evidence="2" id="KW-0479">Metal-binding</keyword>
<feature type="region of interest" description="Disordered" evidence="6">
    <location>
        <begin position="704"/>
        <end position="730"/>
    </location>
</feature>
<dbReference type="PANTHER" id="PTHR47338:SF7">
    <property type="entry name" value="ZN(II)2CYS6 TRANSCRIPTION FACTOR (EUROFUNG)"/>
    <property type="match status" value="1"/>
</dbReference>
<dbReference type="KEGG" id="ptkz:JDV02_000751"/>
<dbReference type="GeneID" id="72062716"/>
<dbReference type="PROSITE" id="PS00463">
    <property type="entry name" value="ZN2_CY6_FUNGAL_1"/>
    <property type="match status" value="1"/>
</dbReference>
<keyword evidence="4" id="KW-0804">Transcription</keyword>
<dbReference type="InterPro" id="IPR001138">
    <property type="entry name" value="Zn2Cys6_DnaBD"/>
</dbReference>
<gene>
    <name evidence="8" type="ORF">JDV02_000751</name>
</gene>
<evidence type="ECO:0000256" key="2">
    <source>
        <dbReference type="ARBA" id="ARBA00022723"/>
    </source>
</evidence>
<dbReference type="RefSeq" id="XP_047837559.1">
    <property type="nucleotide sequence ID" value="XM_047981599.1"/>
</dbReference>
<evidence type="ECO:0000313" key="8">
    <source>
        <dbReference type="EMBL" id="UNI14078.1"/>
    </source>
</evidence>
<protein>
    <recommendedName>
        <fullName evidence="7">Zn(2)-C6 fungal-type domain-containing protein</fullName>
    </recommendedName>
</protein>
<organism evidence="8 9">
    <name type="scientific">Purpureocillium takamizusanense</name>
    <dbReference type="NCBI Taxonomy" id="2060973"/>
    <lineage>
        <taxon>Eukaryota</taxon>
        <taxon>Fungi</taxon>
        <taxon>Dikarya</taxon>
        <taxon>Ascomycota</taxon>
        <taxon>Pezizomycotina</taxon>
        <taxon>Sordariomycetes</taxon>
        <taxon>Hypocreomycetidae</taxon>
        <taxon>Hypocreales</taxon>
        <taxon>Ophiocordycipitaceae</taxon>
        <taxon>Purpureocillium</taxon>
    </lineage>
</organism>
<name>A0A9Q8Q5K7_9HYPO</name>
<feature type="region of interest" description="Disordered" evidence="6">
    <location>
        <begin position="822"/>
        <end position="845"/>
    </location>
</feature>
<dbReference type="SMART" id="SM00066">
    <property type="entry name" value="GAL4"/>
    <property type="match status" value="2"/>
</dbReference>
<dbReference type="GO" id="GO:0003677">
    <property type="term" value="F:DNA binding"/>
    <property type="evidence" value="ECO:0007669"/>
    <property type="project" value="InterPro"/>
</dbReference>
<dbReference type="GO" id="GO:0006351">
    <property type="term" value="P:DNA-templated transcription"/>
    <property type="evidence" value="ECO:0007669"/>
    <property type="project" value="InterPro"/>
</dbReference>
<dbReference type="InterPro" id="IPR050815">
    <property type="entry name" value="TF_fung"/>
</dbReference>
<dbReference type="PROSITE" id="PS50048">
    <property type="entry name" value="ZN2_CY6_FUNGAL_2"/>
    <property type="match status" value="2"/>
</dbReference>